<dbReference type="InterPro" id="IPR011011">
    <property type="entry name" value="Znf_FYVE_PHD"/>
</dbReference>
<dbReference type="InterPro" id="IPR001739">
    <property type="entry name" value="Methyl_CpG_DNA-bd"/>
</dbReference>
<evidence type="ECO:0000313" key="11">
    <source>
        <dbReference type="EMBL" id="GFG37662.1"/>
    </source>
</evidence>
<accession>A0A6L2Q284</accession>
<reference evidence="12" key="1">
    <citation type="submission" date="2020-01" db="EMBL/GenBank/DDBJ databases">
        <title>Draft genome sequence of the Termite Coptotermes fromosanus.</title>
        <authorList>
            <person name="Itakura S."/>
            <person name="Yosikawa Y."/>
            <person name="Umezawa K."/>
        </authorList>
    </citation>
    <scope>NUCLEOTIDE SEQUENCE [LARGE SCALE GENOMIC DNA]</scope>
</reference>
<comment type="subcellular location">
    <subcellularLocation>
        <location evidence="1">Nucleus</location>
    </subcellularLocation>
</comment>
<dbReference type="EMBL" id="BLKM01000708">
    <property type="protein sequence ID" value="GFG37662.1"/>
    <property type="molecule type" value="Genomic_DNA"/>
</dbReference>
<dbReference type="PROSITE" id="PS00028">
    <property type="entry name" value="ZINC_FINGER_C2H2_1"/>
    <property type="match status" value="1"/>
</dbReference>
<feature type="compositionally biased region" description="Low complexity" evidence="8">
    <location>
        <begin position="1184"/>
        <end position="1199"/>
    </location>
</feature>
<dbReference type="InterPro" id="IPR019786">
    <property type="entry name" value="Zinc_finger_PHD-type_CS"/>
</dbReference>
<keyword evidence="2" id="KW-0479">Metal-binding</keyword>
<proteinExistence type="predicted"/>
<dbReference type="GO" id="GO:0005634">
    <property type="term" value="C:nucleus"/>
    <property type="evidence" value="ECO:0007669"/>
    <property type="project" value="UniProtKB-SubCell"/>
</dbReference>
<keyword evidence="12" id="KW-1185">Reference proteome</keyword>
<evidence type="ECO:0000256" key="1">
    <source>
        <dbReference type="ARBA" id="ARBA00004123"/>
    </source>
</evidence>
<dbReference type="InterPro" id="IPR016177">
    <property type="entry name" value="DNA-bd_dom_sf"/>
</dbReference>
<dbReference type="GO" id="GO:0008270">
    <property type="term" value="F:zinc ion binding"/>
    <property type="evidence" value="ECO:0007669"/>
    <property type="project" value="UniProtKB-KW"/>
</dbReference>
<evidence type="ECO:0008006" key="13">
    <source>
        <dbReference type="Google" id="ProtNLM"/>
    </source>
</evidence>
<feature type="compositionally biased region" description="Basic and acidic residues" evidence="8">
    <location>
        <begin position="1288"/>
        <end position="1312"/>
    </location>
</feature>
<feature type="domain" description="C2H2-type" evidence="9">
    <location>
        <begin position="501"/>
        <end position="531"/>
    </location>
</feature>
<dbReference type="Gene3D" id="2.30.30.140">
    <property type="match status" value="1"/>
</dbReference>
<dbReference type="GO" id="GO:0044545">
    <property type="term" value="C:NSL complex"/>
    <property type="evidence" value="ECO:0007669"/>
    <property type="project" value="TreeGrafter"/>
</dbReference>
<feature type="compositionally biased region" description="Basic and acidic residues" evidence="8">
    <location>
        <begin position="50"/>
        <end position="59"/>
    </location>
</feature>
<dbReference type="SUPFAM" id="SSF63748">
    <property type="entry name" value="Tudor/PWWP/MBT"/>
    <property type="match status" value="1"/>
</dbReference>
<evidence type="ECO:0000256" key="2">
    <source>
        <dbReference type="ARBA" id="ARBA00022723"/>
    </source>
</evidence>
<keyword evidence="6" id="KW-0539">Nucleus</keyword>
<feature type="compositionally biased region" description="Basic and acidic residues" evidence="8">
    <location>
        <begin position="162"/>
        <end position="174"/>
    </location>
</feature>
<dbReference type="PANTHER" id="PTHR15856">
    <property type="entry name" value="PHD FINGER PROTEIN 20-RELATED"/>
    <property type="match status" value="1"/>
</dbReference>
<evidence type="ECO:0000256" key="8">
    <source>
        <dbReference type="SAM" id="MobiDB-lite"/>
    </source>
</evidence>
<feature type="compositionally biased region" description="Basic and acidic residues" evidence="8">
    <location>
        <begin position="616"/>
        <end position="627"/>
    </location>
</feature>
<keyword evidence="5" id="KW-0862">Zinc</keyword>
<dbReference type="SUPFAM" id="SSF57903">
    <property type="entry name" value="FYVE/PHD zinc finger"/>
    <property type="match status" value="1"/>
</dbReference>
<dbReference type="SMART" id="SM00355">
    <property type="entry name" value="ZnF_C2H2"/>
    <property type="match status" value="1"/>
</dbReference>
<dbReference type="PROSITE" id="PS50157">
    <property type="entry name" value="ZINC_FINGER_C2H2_2"/>
    <property type="match status" value="1"/>
</dbReference>
<dbReference type="PROSITE" id="PS01359">
    <property type="entry name" value="ZF_PHD_1"/>
    <property type="match status" value="1"/>
</dbReference>
<dbReference type="InParanoid" id="A0A6L2Q284"/>
<keyword evidence="3" id="KW-0677">Repeat</keyword>
<dbReference type="InterPro" id="IPR043449">
    <property type="entry name" value="PHF20-like"/>
</dbReference>
<feature type="compositionally biased region" description="Gly residues" evidence="8">
    <location>
        <begin position="600"/>
        <end position="612"/>
    </location>
</feature>
<feature type="compositionally biased region" description="Basic and acidic residues" evidence="8">
    <location>
        <begin position="1232"/>
        <end position="1250"/>
    </location>
</feature>
<feature type="compositionally biased region" description="Basic and acidic residues" evidence="8">
    <location>
        <begin position="245"/>
        <end position="272"/>
    </location>
</feature>
<dbReference type="SUPFAM" id="SSF54171">
    <property type="entry name" value="DNA-binding domain"/>
    <property type="match status" value="1"/>
</dbReference>
<feature type="region of interest" description="Disordered" evidence="8">
    <location>
        <begin position="381"/>
        <end position="430"/>
    </location>
</feature>
<dbReference type="InterPro" id="IPR013087">
    <property type="entry name" value="Znf_C2H2_type"/>
</dbReference>
<feature type="compositionally biased region" description="Basic and acidic residues" evidence="8">
    <location>
        <begin position="655"/>
        <end position="666"/>
    </location>
</feature>
<evidence type="ECO:0000256" key="3">
    <source>
        <dbReference type="ARBA" id="ARBA00022737"/>
    </source>
</evidence>
<feature type="region of interest" description="Disordered" evidence="8">
    <location>
        <begin position="563"/>
        <end position="673"/>
    </location>
</feature>
<sequence length="1476" mass="162582">MAKWSDSRRYPAKVKAVLGNDRYEVLFFDGFTKNIKGIRMSKLEDEADKVDEVVPRTSERVPPPAVIKPVKKNEVISEAIGTKQERRERKRKINVAELFHPKKRLKLDPELSCLKSSSEVEKGKKVEKGKQYNDSHNSMGDFGDNEGEKSYVRVDTSGTVEECVHGSKVDKTVEDSQGSEDAVCRPKKKSGGGADENADRSQHGGLQQGEAEGKAKALEAKSNTRKIPRKVFLGFQESHSAPSKSRRDSSKGSTHEEGAPRKRKRDFLDDSSKSTNRSSRKENVKEEIVKWQTDEWAGYTVESADGPRKTTVVPDKNLPSGWSKHIIQRTHGNSAGKWDVILVNPQGRKFRSRNELRLFFEENGEPYNAEMFDFCVSGKKRMSRTPDGSTASGKKMSRGSGIRTKTAVVPGGDVAEQPPLPAQQKQQLQPRRVKTLLPKVRHMSASQGEDDNGEKHAEAFSPPLPYTTTVASVPAINIQTEMLEGEVIVGGLKIQMENNAFKCPKEGCGKNFRKENLLQMHLKYYHPEYNKFVGSTPNVADLAYARTVGESIDDLVPKVRYSGAGSTGVGGTSSYSEKTNRFEPNRKYKTGMAVGVGSAKSGGVGGSGGGDTSTGFEKKKATVKEKQQSTVTTKKPGKGMAGDSDGQAPADDASGEDKEPGEEKSTVVDNWENTSTPVADAMTVITHREEKKELQTTIKTLLPVIRSPSHAQEMPATERLKSKFPAVEEGEEYVEVIDVGARQIPPTHSTSLQSVPQTSVSATQSTTSLTKSLRTIRRRRLSDFHFEPLHKRRKITSAAKLDMSEDVDVVDDGGSSVDTTTPTAAGPTAGTVGIGRSSITTYRYSKKKTPVVHLEKLNVITDSNGRVILSPPVQDQPERKLLETPAERSPVEHLRKEELINCKCGYMEEDGLMIQCDICLCWQHGLCNNIKKETEVPEKYVCSFCSNPIRQRKSKKFLHDQDWLKEGKLPSLSFRSKNESNMREREAILKRSHELTGSLLQIQHVLHSLRVKVNIAGKPDHPKLYLWAKSWEKEGEGSSVPQSSASQTQAVPENELKPQLENATSCCHNETKPESDSNIAVKPEVMGQKDVLPVTGHSENEGAANIYMMKRDLKMEEKEVNLELQVPEETVVVEVETSEVISSADDVKYENAAEGKTSEKNNETEMEVIAAENIGSNDIVISSSMGSSVSNEQQLSSSNDHSISGTTVLAPNESTEYEGVERATDLSQSARNVHECNRGEHPAIEQEESHATATENQEIQPEKQESCDSDICQKKKPDITDMYSPSEDVMKQHDPSSVEETLKSSGQEKPDETTSQLEGHGLLHQALTNGSQAANPLNGGIGSQLDASGHPMLQLPICQSELMQFASTMADNLTVAESARPTAAASVPVSEPPRAPQPEAPIDPVECRLCLLDHIDHFQTQVDTRLTMLEEQVAALESQDPDAAKDEAPDFYPQTKQAIQMLLRDLLTMRRIAALN</sequence>
<feature type="domain" description="MBD" evidence="10">
    <location>
        <begin position="308"/>
        <end position="379"/>
    </location>
</feature>
<dbReference type="SMART" id="SM00249">
    <property type="entry name" value="PHD"/>
    <property type="match status" value="1"/>
</dbReference>
<dbReference type="Gene3D" id="3.30.40.10">
    <property type="entry name" value="Zinc/RING finger domain, C3HC4 (zinc finger)"/>
    <property type="match status" value="1"/>
</dbReference>
<gene>
    <name evidence="11" type="ORF">Cfor_02025</name>
</gene>
<feature type="compositionally biased region" description="Low complexity" evidence="8">
    <location>
        <begin position="753"/>
        <end position="770"/>
    </location>
</feature>
<evidence type="ECO:0000259" key="9">
    <source>
        <dbReference type="PROSITE" id="PS50157"/>
    </source>
</evidence>
<dbReference type="SMART" id="SM00391">
    <property type="entry name" value="MBD"/>
    <property type="match status" value="1"/>
</dbReference>
<feature type="compositionally biased region" description="Polar residues" evidence="8">
    <location>
        <begin position="1200"/>
        <end position="1214"/>
    </location>
</feature>
<dbReference type="Pfam" id="PF20826">
    <property type="entry name" value="PHD_5"/>
    <property type="match status" value="1"/>
</dbReference>
<name>A0A6L2Q284_COPFO</name>
<dbReference type="GO" id="GO:0006357">
    <property type="term" value="P:regulation of transcription by RNA polymerase II"/>
    <property type="evidence" value="ECO:0007669"/>
    <property type="project" value="TreeGrafter"/>
</dbReference>
<dbReference type="OrthoDB" id="161570at2759"/>
<dbReference type="PROSITE" id="PS50982">
    <property type="entry name" value="MBD"/>
    <property type="match status" value="1"/>
</dbReference>
<feature type="compositionally biased region" description="Basic and acidic residues" evidence="8">
    <location>
        <begin position="118"/>
        <end position="133"/>
    </location>
</feature>
<feature type="region of interest" description="Disordered" evidence="8">
    <location>
        <begin position="1184"/>
        <end position="1317"/>
    </location>
</feature>
<evidence type="ECO:0000256" key="4">
    <source>
        <dbReference type="ARBA" id="ARBA00022771"/>
    </source>
</evidence>
<dbReference type="PANTHER" id="PTHR15856:SF51">
    <property type="entry name" value="MBD-R2"/>
    <property type="match status" value="1"/>
</dbReference>
<dbReference type="Proteomes" id="UP000502823">
    <property type="component" value="Unassembled WGS sequence"/>
</dbReference>
<evidence type="ECO:0000256" key="5">
    <source>
        <dbReference type="ARBA" id="ARBA00022833"/>
    </source>
</evidence>
<feature type="region of interest" description="Disordered" evidence="8">
    <location>
        <begin position="443"/>
        <end position="463"/>
    </location>
</feature>
<dbReference type="FunCoup" id="A0A6L2Q284">
    <property type="interactions" value="1352"/>
</dbReference>
<organism evidence="11 12">
    <name type="scientific">Coptotermes formosanus</name>
    <name type="common">Formosan subterranean termite</name>
    <dbReference type="NCBI Taxonomy" id="36987"/>
    <lineage>
        <taxon>Eukaryota</taxon>
        <taxon>Metazoa</taxon>
        <taxon>Ecdysozoa</taxon>
        <taxon>Arthropoda</taxon>
        <taxon>Hexapoda</taxon>
        <taxon>Insecta</taxon>
        <taxon>Pterygota</taxon>
        <taxon>Neoptera</taxon>
        <taxon>Polyneoptera</taxon>
        <taxon>Dictyoptera</taxon>
        <taxon>Blattodea</taxon>
        <taxon>Blattoidea</taxon>
        <taxon>Termitoidae</taxon>
        <taxon>Rhinotermitidae</taxon>
        <taxon>Coptotermes</taxon>
    </lineage>
</organism>
<feature type="region of interest" description="Disordered" evidence="8">
    <location>
        <begin position="748"/>
        <end position="771"/>
    </location>
</feature>
<dbReference type="CDD" id="cd01396">
    <property type="entry name" value="MeCP2_MBD"/>
    <property type="match status" value="1"/>
</dbReference>
<feature type="region of interest" description="Disordered" evidence="8">
    <location>
        <begin position="116"/>
        <end position="285"/>
    </location>
</feature>
<evidence type="ECO:0000313" key="12">
    <source>
        <dbReference type="Proteomes" id="UP000502823"/>
    </source>
</evidence>
<comment type="caution">
    <text evidence="11">The sequence shown here is derived from an EMBL/GenBank/DDBJ whole genome shotgun (WGS) entry which is preliminary data.</text>
</comment>
<keyword evidence="4 7" id="KW-0863">Zinc-finger</keyword>
<dbReference type="CDD" id="cd20386">
    <property type="entry name" value="Tudor_PHF20-like"/>
    <property type="match status" value="1"/>
</dbReference>
<evidence type="ECO:0000256" key="6">
    <source>
        <dbReference type="ARBA" id="ARBA00023242"/>
    </source>
</evidence>
<dbReference type="InterPro" id="IPR001965">
    <property type="entry name" value="Znf_PHD"/>
</dbReference>
<feature type="region of interest" description="Disordered" evidence="8">
    <location>
        <begin position="46"/>
        <end position="66"/>
    </location>
</feature>
<dbReference type="Pfam" id="PF01429">
    <property type="entry name" value="MBD"/>
    <property type="match status" value="1"/>
</dbReference>
<dbReference type="InterPro" id="IPR013083">
    <property type="entry name" value="Znf_RING/FYVE/PHD"/>
</dbReference>
<evidence type="ECO:0000256" key="7">
    <source>
        <dbReference type="PROSITE-ProRule" id="PRU00042"/>
    </source>
</evidence>
<dbReference type="Gene3D" id="3.30.890.10">
    <property type="entry name" value="Methyl-cpg-binding Protein 2, Chain A"/>
    <property type="match status" value="1"/>
</dbReference>
<dbReference type="GO" id="GO:0003677">
    <property type="term" value="F:DNA binding"/>
    <property type="evidence" value="ECO:0007669"/>
    <property type="project" value="InterPro"/>
</dbReference>
<feature type="compositionally biased region" description="Basic and acidic residues" evidence="8">
    <location>
        <begin position="1260"/>
        <end position="1279"/>
    </location>
</feature>
<evidence type="ECO:0000259" key="10">
    <source>
        <dbReference type="PROSITE" id="PS50982"/>
    </source>
</evidence>
<protein>
    <recommendedName>
        <fullName evidence="13">MBD domain-containing protein</fullName>
    </recommendedName>
</protein>